<evidence type="ECO:0000256" key="1">
    <source>
        <dbReference type="ARBA" id="ARBA00004323"/>
    </source>
</evidence>
<evidence type="ECO:0000256" key="9">
    <source>
        <dbReference type="ARBA" id="ARBA00023136"/>
    </source>
</evidence>
<keyword evidence="9 11" id="KW-0472">Membrane</keyword>
<comment type="subcellular location">
    <subcellularLocation>
        <location evidence="1 11">Golgi apparatus membrane</location>
        <topology evidence="1 11">Single-pass type II membrane protein</topology>
    </subcellularLocation>
</comment>
<keyword evidence="7 11" id="KW-1133">Transmembrane helix</keyword>
<dbReference type="PANTHER" id="PTHR11214:SF349">
    <property type="entry name" value="BETA-1,3-GALACTOSYLTRANSFERASE BRN"/>
    <property type="match status" value="1"/>
</dbReference>
<accession>A0A210QL92</accession>
<comment type="similarity">
    <text evidence="2 11">Belongs to the glycosyltransferase 31 family.</text>
</comment>
<name>A0A210QL92_MIZYE</name>
<evidence type="ECO:0000256" key="2">
    <source>
        <dbReference type="ARBA" id="ARBA00008661"/>
    </source>
</evidence>
<gene>
    <name evidence="12" type="ORF">KP79_PYT17517</name>
</gene>
<evidence type="ECO:0000256" key="10">
    <source>
        <dbReference type="ARBA" id="ARBA00023180"/>
    </source>
</evidence>
<dbReference type="AlphaFoldDB" id="A0A210QL92"/>
<evidence type="ECO:0000313" key="13">
    <source>
        <dbReference type="Proteomes" id="UP000242188"/>
    </source>
</evidence>
<evidence type="ECO:0000256" key="11">
    <source>
        <dbReference type="RuleBase" id="RU363063"/>
    </source>
</evidence>
<keyword evidence="10" id="KW-0325">Glycoprotein</keyword>
<keyword evidence="4 12" id="KW-0808">Transferase</keyword>
<dbReference type="GO" id="GO:0016758">
    <property type="term" value="F:hexosyltransferase activity"/>
    <property type="evidence" value="ECO:0007669"/>
    <property type="project" value="InterPro"/>
</dbReference>
<evidence type="ECO:0000313" key="12">
    <source>
        <dbReference type="EMBL" id="OWF49500.1"/>
    </source>
</evidence>
<keyword evidence="8 11" id="KW-0333">Golgi apparatus</keyword>
<evidence type="ECO:0000256" key="7">
    <source>
        <dbReference type="ARBA" id="ARBA00022989"/>
    </source>
</evidence>
<dbReference type="GO" id="GO:0000139">
    <property type="term" value="C:Golgi membrane"/>
    <property type="evidence" value="ECO:0007669"/>
    <property type="project" value="UniProtKB-SubCell"/>
</dbReference>
<dbReference type="OrthoDB" id="2139606at2759"/>
<sequence>MAISGRRIVTFGLIMTAVYILIYVCGVSKRVKDPSDPRCIAKGSATFEELDSMQNFSLDYPSKYIYSKENTKWLEILGKSLYQPGKESLNVFNETYPLNVNMRELLNTYKSGGYVSPLKVNEYPFRFIRNPTKVCENGQKVFLLFIIKSALRHFDRRQAIRQTWANQELCKRFGIRRLFLTGIMRGQTRFHEFLRDEIIYYGDTLQIDFFDMYYNNTWKTRGGIKWAVNECKQAEYVMLVDDDFYVASDLLVQLLHTAGRSRDFYMGWLNGNPTPVRNMRDKWFVSKRDFPYPVYPDFISAGAIVMSMDFVVDLYIASQYTNHFKFDDVFVGIVASKLKVTPVSCNLFTMFKIWFTADRFWKTLVSHEYKPKELLQAWKCHVLISKHGLDSSIDTS</sequence>
<keyword evidence="3 11" id="KW-0328">Glycosyltransferase</keyword>
<dbReference type="EC" id="2.4.1.-" evidence="11"/>
<evidence type="ECO:0000256" key="6">
    <source>
        <dbReference type="ARBA" id="ARBA00022968"/>
    </source>
</evidence>
<dbReference type="GO" id="GO:0006493">
    <property type="term" value="P:protein O-linked glycosylation"/>
    <property type="evidence" value="ECO:0007669"/>
    <property type="project" value="TreeGrafter"/>
</dbReference>
<dbReference type="EMBL" id="NEDP02003088">
    <property type="protein sequence ID" value="OWF49500.1"/>
    <property type="molecule type" value="Genomic_DNA"/>
</dbReference>
<dbReference type="Gene3D" id="3.90.550.50">
    <property type="match status" value="1"/>
</dbReference>
<keyword evidence="5 11" id="KW-0812">Transmembrane</keyword>
<protein>
    <recommendedName>
        <fullName evidence="11">Hexosyltransferase</fullName>
        <ecNumber evidence="11">2.4.1.-</ecNumber>
    </recommendedName>
</protein>
<dbReference type="Proteomes" id="UP000242188">
    <property type="component" value="Unassembled WGS sequence"/>
</dbReference>
<keyword evidence="13" id="KW-1185">Reference proteome</keyword>
<evidence type="ECO:0000256" key="5">
    <source>
        <dbReference type="ARBA" id="ARBA00022692"/>
    </source>
</evidence>
<evidence type="ECO:0000256" key="4">
    <source>
        <dbReference type="ARBA" id="ARBA00022679"/>
    </source>
</evidence>
<evidence type="ECO:0000256" key="3">
    <source>
        <dbReference type="ARBA" id="ARBA00022676"/>
    </source>
</evidence>
<organism evidence="12 13">
    <name type="scientific">Mizuhopecten yessoensis</name>
    <name type="common">Japanese scallop</name>
    <name type="synonym">Patinopecten yessoensis</name>
    <dbReference type="NCBI Taxonomy" id="6573"/>
    <lineage>
        <taxon>Eukaryota</taxon>
        <taxon>Metazoa</taxon>
        <taxon>Spiralia</taxon>
        <taxon>Lophotrochozoa</taxon>
        <taxon>Mollusca</taxon>
        <taxon>Bivalvia</taxon>
        <taxon>Autobranchia</taxon>
        <taxon>Pteriomorphia</taxon>
        <taxon>Pectinida</taxon>
        <taxon>Pectinoidea</taxon>
        <taxon>Pectinidae</taxon>
        <taxon>Mizuhopecten</taxon>
    </lineage>
</organism>
<proteinExistence type="inferred from homology"/>
<keyword evidence="6 11" id="KW-0735">Signal-anchor</keyword>
<dbReference type="GO" id="GO:0008194">
    <property type="term" value="F:UDP-glycosyltransferase activity"/>
    <property type="evidence" value="ECO:0007669"/>
    <property type="project" value="TreeGrafter"/>
</dbReference>
<dbReference type="FunFam" id="3.90.550.50:FF:000001">
    <property type="entry name" value="Hexosyltransferase"/>
    <property type="match status" value="1"/>
</dbReference>
<dbReference type="PANTHER" id="PTHR11214">
    <property type="entry name" value="BETA-1,3-N-ACETYLGLUCOSAMINYLTRANSFERASE"/>
    <property type="match status" value="1"/>
</dbReference>
<dbReference type="Pfam" id="PF01762">
    <property type="entry name" value="Galactosyl_T"/>
    <property type="match status" value="1"/>
</dbReference>
<feature type="transmembrane region" description="Helical" evidence="11">
    <location>
        <begin position="7"/>
        <end position="24"/>
    </location>
</feature>
<comment type="caution">
    <text evidence="12">The sequence shown here is derived from an EMBL/GenBank/DDBJ whole genome shotgun (WGS) entry which is preliminary data.</text>
</comment>
<dbReference type="InterPro" id="IPR002659">
    <property type="entry name" value="Glyco_trans_31"/>
</dbReference>
<reference evidence="12 13" key="1">
    <citation type="journal article" date="2017" name="Nat. Ecol. Evol.">
        <title>Scallop genome provides insights into evolution of bilaterian karyotype and development.</title>
        <authorList>
            <person name="Wang S."/>
            <person name="Zhang J."/>
            <person name="Jiao W."/>
            <person name="Li J."/>
            <person name="Xun X."/>
            <person name="Sun Y."/>
            <person name="Guo X."/>
            <person name="Huan P."/>
            <person name="Dong B."/>
            <person name="Zhang L."/>
            <person name="Hu X."/>
            <person name="Sun X."/>
            <person name="Wang J."/>
            <person name="Zhao C."/>
            <person name="Wang Y."/>
            <person name="Wang D."/>
            <person name="Huang X."/>
            <person name="Wang R."/>
            <person name="Lv J."/>
            <person name="Li Y."/>
            <person name="Zhang Z."/>
            <person name="Liu B."/>
            <person name="Lu W."/>
            <person name="Hui Y."/>
            <person name="Liang J."/>
            <person name="Zhou Z."/>
            <person name="Hou R."/>
            <person name="Li X."/>
            <person name="Liu Y."/>
            <person name="Li H."/>
            <person name="Ning X."/>
            <person name="Lin Y."/>
            <person name="Zhao L."/>
            <person name="Xing Q."/>
            <person name="Dou J."/>
            <person name="Li Y."/>
            <person name="Mao J."/>
            <person name="Guo H."/>
            <person name="Dou H."/>
            <person name="Li T."/>
            <person name="Mu C."/>
            <person name="Jiang W."/>
            <person name="Fu Q."/>
            <person name="Fu X."/>
            <person name="Miao Y."/>
            <person name="Liu J."/>
            <person name="Yu Q."/>
            <person name="Li R."/>
            <person name="Liao H."/>
            <person name="Li X."/>
            <person name="Kong Y."/>
            <person name="Jiang Z."/>
            <person name="Chourrout D."/>
            <person name="Li R."/>
            <person name="Bao Z."/>
        </authorList>
    </citation>
    <scope>NUCLEOTIDE SEQUENCE [LARGE SCALE GENOMIC DNA]</scope>
    <source>
        <strain evidence="12 13">PY_sf001</strain>
    </source>
</reference>
<evidence type="ECO:0000256" key="8">
    <source>
        <dbReference type="ARBA" id="ARBA00023034"/>
    </source>
</evidence>